<keyword evidence="2" id="KW-1185">Reference proteome</keyword>
<dbReference type="AlphaFoldDB" id="A0A1H6VBK2"/>
<protein>
    <submittedName>
        <fullName evidence="1">Uncharacterized protein</fullName>
    </submittedName>
</protein>
<dbReference type="Proteomes" id="UP000199223">
    <property type="component" value="Unassembled WGS sequence"/>
</dbReference>
<dbReference type="EMBL" id="FNZA01000003">
    <property type="protein sequence ID" value="SEJ01918.1"/>
    <property type="molecule type" value="Genomic_DNA"/>
</dbReference>
<evidence type="ECO:0000313" key="1">
    <source>
        <dbReference type="EMBL" id="SEJ01918.1"/>
    </source>
</evidence>
<gene>
    <name evidence="1" type="ORF">SAMN04488058_103113</name>
</gene>
<sequence length="176" mass="19083">MVWRVPFECWWEAGGSVDAAGSTLAYSPRRGEVALYDLRTRQPRPGRFHFGGGEGPYSLALTPDGARVAAGWGEGTLTVWDGATGREVWRTRPRRGLVGALAWNPAGTALASAAFYGCGGWRSECVVVTRPSPDGPQSRVVWSRRYNVPNTVQWLGPDRLLLGEEEGSRVVAVPGE</sequence>
<dbReference type="SUPFAM" id="SSF63829">
    <property type="entry name" value="Calcium-dependent phosphotriesterase"/>
    <property type="match status" value="1"/>
</dbReference>
<dbReference type="InterPro" id="IPR015943">
    <property type="entry name" value="WD40/YVTN_repeat-like_dom_sf"/>
</dbReference>
<dbReference type="Gene3D" id="2.130.10.10">
    <property type="entry name" value="YVTN repeat-like/Quinoprotein amine dehydrogenase"/>
    <property type="match status" value="1"/>
</dbReference>
<reference evidence="2" key="1">
    <citation type="submission" date="2016-10" db="EMBL/GenBank/DDBJ databases">
        <authorList>
            <person name="Varghese N."/>
            <person name="Submissions S."/>
        </authorList>
    </citation>
    <scope>NUCLEOTIDE SEQUENCE [LARGE SCALE GENOMIC DNA]</scope>
    <source>
        <strain evidence="2">CGMCC 1.10218</strain>
    </source>
</reference>
<proteinExistence type="predicted"/>
<dbReference type="STRING" id="856736.SAMN04488058_103113"/>
<name>A0A1H6VBK2_9DEIO</name>
<organism evidence="1 2">
    <name type="scientific">Deinococcus reticulitermitis</name>
    <dbReference type="NCBI Taxonomy" id="856736"/>
    <lineage>
        <taxon>Bacteria</taxon>
        <taxon>Thermotogati</taxon>
        <taxon>Deinococcota</taxon>
        <taxon>Deinococci</taxon>
        <taxon>Deinococcales</taxon>
        <taxon>Deinococcaceae</taxon>
        <taxon>Deinococcus</taxon>
    </lineage>
</organism>
<accession>A0A1H6VBK2</accession>
<evidence type="ECO:0000313" key="2">
    <source>
        <dbReference type="Proteomes" id="UP000199223"/>
    </source>
</evidence>